<name>A0A9W6X188_9STRA</name>
<evidence type="ECO:0000313" key="1">
    <source>
        <dbReference type="EMBL" id="GMF25385.1"/>
    </source>
</evidence>
<dbReference type="AlphaFoldDB" id="A0A9W6X188"/>
<keyword evidence="2" id="KW-1185">Reference proteome</keyword>
<accession>A0A9W6X188</accession>
<dbReference type="EMBL" id="BSXW01000551">
    <property type="protein sequence ID" value="GMF25385.1"/>
    <property type="molecule type" value="Genomic_DNA"/>
</dbReference>
<protein>
    <submittedName>
        <fullName evidence="1">Unnamed protein product</fullName>
    </submittedName>
</protein>
<gene>
    <name evidence="1" type="ORF">Plil01_001047300</name>
</gene>
<comment type="caution">
    <text evidence="1">The sequence shown here is derived from an EMBL/GenBank/DDBJ whole genome shotgun (WGS) entry which is preliminary data.</text>
</comment>
<proteinExistence type="predicted"/>
<dbReference type="Proteomes" id="UP001165083">
    <property type="component" value="Unassembled WGS sequence"/>
</dbReference>
<reference evidence="1" key="1">
    <citation type="submission" date="2023-04" db="EMBL/GenBank/DDBJ databases">
        <title>Phytophthora lilii NBRC 32176.</title>
        <authorList>
            <person name="Ichikawa N."/>
            <person name="Sato H."/>
            <person name="Tonouchi N."/>
        </authorList>
    </citation>
    <scope>NUCLEOTIDE SEQUENCE</scope>
    <source>
        <strain evidence="1">NBRC 32176</strain>
    </source>
</reference>
<sequence>MTREKVALPSVGIGCGVPLGSVKPQSAPYTEVSSMSVLKSLKLLAVFSALNASTLPGLLPSHLSLFHTGSICTIQAEFAEPLNCDSGISM</sequence>
<organism evidence="1 2">
    <name type="scientific">Phytophthora lilii</name>
    <dbReference type="NCBI Taxonomy" id="2077276"/>
    <lineage>
        <taxon>Eukaryota</taxon>
        <taxon>Sar</taxon>
        <taxon>Stramenopiles</taxon>
        <taxon>Oomycota</taxon>
        <taxon>Peronosporomycetes</taxon>
        <taxon>Peronosporales</taxon>
        <taxon>Peronosporaceae</taxon>
        <taxon>Phytophthora</taxon>
    </lineage>
</organism>
<evidence type="ECO:0000313" key="2">
    <source>
        <dbReference type="Proteomes" id="UP001165083"/>
    </source>
</evidence>